<dbReference type="Gene3D" id="2.40.128.90">
    <property type="entry name" value="OMPT-like"/>
    <property type="match status" value="1"/>
</dbReference>
<gene>
    <name evidence="3" type="ORF">ACHKAR_20135</name>
</gene>
<accession>A0ABW7NIF4</accession>
<feature type="domain" description="Protochlamydia outer membrane protein" evidence="2">
    <location>
        <begin position="30"/>
        <end position="280"/>
    </location>
</feature>
<name>A0ABW7NIF4_9BACT</name>
<dbReference type="EMBL" id="JBIPKE010000020">
    <property type="protein sequence ID" value="MFH6985774.1"/>
    <property type="molecule type" value="Genomic_DNA"/>
</dbReference>
<keyword evidence="4" id="KW-1185">Reference proteome</keyword>
<organism evidence="3 4">
    <name type="scientific">Marinoscillum luteum</name>
    <dbReference type="NCBI Taxonomy" id="861051"/>
    <lineage>
        <taxon>Bacteria</taxon>
        <taxon>Pseudomonadati</taxon>
        <taxon>Bacteroidota</taxon>
        <taxon>Cytophagia</taxon>
        <taxon>Cytophagales</taxon>
        <taxon>Reichenbachiellaceae</taxon>
        <taxon>Marinoscillum</taxon>
    </lineage>
</organism>
<protein>
    <recommendedName>
        <fullName evidence="2">Protochlamydia outer membrane protein domain-containing protein</fullName>
    </recommendedName>
</protein>
<keyword evidence="1" id="KW-0732">Signal</keyword>
<evidence type="ECO:0000256" key="1">
    <source>
        <dbReference type="SAM" id="SignalP"/>
    </source>
</evidence>
<dbReference type="InterPro" id="IPR035163">
    <property type="entry name" value="Pom"/>
</dbReference>
<dbReference type="Proteomes" id="UP001610063">
    <property type="component" value="Unassembled WGS sequence"/>
</dbReference>
<dbReference type="RefSeq" id="WP_395419179.1">
    <property type="nucleotide sequence ID" value="NZ_JBIPKE010000020.1"/>
</dbReference>
<comment type="caution">
    <text evidence="3">The sequence shown here is derived from an EMBL/GenBank/DDBJ whole genome shotgun (WGS) entry which is preliminary data.</text>
</comment>
<evidence type="ECO:0000313" key="4">
    <source>
        <dbReference type="Proteomes" id="UP001610063"/>
    </source>
</evidence>
<evidence type="ECO:0000313" key="3">
    <source>
        <dbReference type="EMBL" id="MFH6985774.1"/>
    </source>
</evidence>
<feature type="signal peptide" evidence="1">
    <location>
        <begin position="1"/>
        <end position="20"/>
    </location>
</feature>
<evidence type="ECO:0000259" key="2">
    <source>
        <dbReference type="Pfam" id="PF17251"/>
    </source>
</evidence>
<proteinExistence type="predicted"/>
<dbReference type="Pfam" id="PF17251">
    <property type="entry name" value="Pom"/>
    <property type="match status" value="1"/>
</dbReference>
<sequence>MKLRLIIFFNLFMAGLMAHGQGQLTAGVSHTRQNLTWSIAGNLNGTSPNIFSELKWQRVMGAGALVAYQHPITDRIVAFAEYQHQVLVQGSVTDSDYEGDDRTGRVFFAKEDAGKGYTLASQCGLLYRVFKRKSMTFTLGGGYGLMSQRFFLLNEKMGLRSSYTNQWYGPLLTGRLQLLAESAFGITLKTTYHQVRYHATGNWNLIERFQHPVSFRHRAKGFGLENQLVMSYKMSGGLCVEVRPSYGYWTTGIGIDTVYKKDQSTPKTRLNDVTSEVLGVEVGVVWRLKN</sequence>
<reference evidence="3 4" key="1">
    <citation type="journal article" date="2013" name="Int. J. Syst. Evol. Microbiol.">
        <title>Marinoscillum luteum sp. nov., isolated from marine sediment.</title>
        <authorList>
            <person name="Cha I.T."/>
            <person name="Park S.J."/>
            <person name="Kim S.J."/>
            <person name="Kim J.G."/>
            <person name="Jung M.Y."/>
            <person name="Shin K.S."/>
            <person name="Kwon K.K."/>
            <person name="Yang S.H."/>
            <person name="Seo Y.S."/>
            <person name="Rhee S.K."/>
        </authorList>
    </citation>
    <scope>NUCLEOTIDE SEQUENCE [LARGE SCALE GENOMIC DNA]</scope>
    <source>
        <strain evidence="3 4">KCTC 23939</strain>
    </source>
</reference>
<feature type="chain" id="PRO_5046048672" description="Protochlamydia outer membrane protein domain-containing protein" evidence="1">
    <location>
        <begin position="21"/>
        <end position="290"/>
    </location>
</feature>
<dbReference type="InterPro" id="IPR053724">
    <property type="entry name" value="OMP_A26_sf"/>
</dbReference>